<reference evidence="3" key="1">
    <citation type="submission" date="2023-07" db="EMBL/GenBank/DDBJ databases">
        <title>Functional and genomic diversity of the sorghum phyllosphere microbiome.</title>
        <authorList>
            <person name="Shade A."/>
        </authorList>
    </citation>
    <scope>NUCLEOTIDE SEQUENCE [LARGE SCALE GENOMIC DNA]</scope>
    <source>
        <strain evidence="3">SORGH_AS_0422</strain>
    </source>
</reference>
<dbReference type="InterPro" id="IPR008136">
    <property type="entry name" value="CinA_C"/>
</dbReference>
<keyword evidence="3" id="KW-1185">Reference proteome</keyword>
<organism evidence="2 3">
    <name type="scientific">Mucilaginibacter terrae</name>
    <dbReference type="NCBI Taxonomy" id="1955052"/>
    <lineage>
        <taxon>Bacteria</taxon>
        <taxon>Pseudomonadati</taxon>
        <taxon>Bacteroidota</taxon>
        <taxon>Sphingobacteriia</taxon>
        <taxon>Sphingobacteriales</taxon>
        <taxon>Sphingobacteriaceae</taxon>
        <taxon>Mucilaginibacter</taxon>
    </lineage>
</organism>
<dbReference type="Gene3D" id="3.90.950.20">
    <property type="entry name" value="CinA-like"/>
    <property type="match status" value="1"/>
</dbReference>
<dbReference type="SUPFAM" id="SSF142433">
    <property type="entry name" value="CinA-like"/>
    <property type="match status" value="1"/>
</dbReference>
<name>A0ABU3H0D8_9SPHI</name>
<proteinExistence type="predicted"/>
<dbReference type="Pfam" id="PF02464">
    <property type="entry name" value="CinA"/>
    <property type="match status" value="1"/>
</dbReference>
<comment type="caution">
    <text evidence="2">The sequence shown here is derived from an EMBL/GenBank/DDBJ whole genome shotgun (WGS) entry which is preliminary data.</text>
</comment>
<sequence length="91" mass="9976">MFEQFTPESQEVTDELTKRLVAVIPADVCVGVTGLTTPGGSETRYKPVGTMFVSMLFNGQLINARWVFEGSIEDIIHQTVDAAAQLIMKSI</sequence>
<gene>
    <name evidence="2" type="ORF">QE417_004552</name>
</gene>
<evidence type="ECO:0000259" key="1">
    <source>
        <dbReference type="Pfam" id="PF02464"/>
    </source>
</evidence>
<evidence type="ECO:0000313" key="3">
    <source>
        <dbReference type="Proteomes" id="UP001258315"/>
    </source>
</evidence>
<feature type="domain" description="CinA C-terminal" evidence="1">
    <location>
        <begin position="3"/>
        <end position="90"/>
    </location>
</feature>
<dbReference type="InterPro" id="IPR036653">
    <property type="entry name" value="CinA-like_C"/>
</dbReference>
<evidence type="ECO:0000313" key="2">
    <source>
        <dbReference type="EMBL" id="MDT3405480.1"/>
    </source>
</evidence>
<protein>
    <submittedName>
        <fullName evidence="2">Nicotinamide mononucleotide (NMN) deamidase PncC</fullName>
    </submittedName>
</protein>
<dbReference type="EMBL" id="JAVLVU010000001">
    <property type="protein sequence ID" value="MDT3405480.1"/>
    <property type="molecule type" value="Genomic_DNA"/>
</dbReference>
<accession>A0ABU3H0D8</accession>
<dbReference type="Proteomes" id="UP001258315">
    <property type="component" value="Unassembled WGS sequence"/>
</dbReference>